<dbReference type="RefSeq" id="WP_222578238.1">
    <property type="nucleotide sequence ID" value="NZ_JAHVHU010000002.1"/>
</dbReference>
<gene>
    <name evidence="1" type="ORF">KUV50_01125</name>
</gene>
<protein>
    <submittedName>
        <fullName evidence="1">Uncharacterized protein</fullName>
    </submittedName>
</protein>
<dbReference type="EMBL" id="JAHVHU010000002">
    <property type="protein sequence ID" value="MBY5956717.1"/>
    <property type="molecule type" value="Genomic_DNA"/>
</dbReference>
<comment type="caution">
    <text evidence="1">The sequence shown here is derived from an EMBL/GenBank/DDBJ whole genome shotgun (WGS) entry which is preliminary data.</text>
</comment>
<reference evidence="1" key="1">
    <citation type="submission" date="2021-06" db="EMBL/GenBank/DDBJ databases">
        <title>44 bacteria genomes isolated from Dapeng, Shenzhen.</title>
        <authorList>
            <person name="Zheng W."/>
            <person name="Yu S."/>
            <person name="Huang Y."/>
        </authorList>
    </citation>
    <scope>NUCLEOTIDE SEQUENCE</scope>
    <source>
        <strain evidence="1">DP5N28-2</strain>
    </source>
</reference>
<dbReference type="Proteomes" id="UP000753961">
    <property type="component" value="Unassembled WGS sequence"/>
</dbReference>
<evidence type="ECO:0000313" key="1">
    <source>
        <dbReference type="EMBL" id="MBY5956717.1"/>
    </source>
</evidence>
<organism evidence="1 2">
    <name type="scientific">Membranihabitans marinus</name>
    <dbReference type="NCBI Taxonomy" id="1227546"/>
    <lineage>
        <taxon>Bacteria</taxon>
        <taxon>Pseudomonadati</taxon>
        <taxon>Bacteroidota</taxon>
        <taxon>Saprospiria</taxon>
        <taxon>Saprospirales</taxon>
        <taxon>Saprospiraceae</taxon>
        <taxon>Membranihabitans</taxon>
    </lineage>
</organism>
<sequence>MGRTIFKRLAEVQILHDYFLTMADGTSFFELNKSEKQNLLEQKTSRSLYSRHQIFDIAPVDKTILSENKILFARTPLGFILGTEVDVTDQAGETRYKPVYDIPRKVALSFSLKSKLPYFKSLTNVRLNPPFPATYYFTNKGRQEFDENTGPPHTTLPLSQKALAPQNGEIYEMGSLLNFGSTFKQAIRQTNGSDLPNWKNIEDRRFVTHADHMLLPHKFQYRLSKNQLVTKVEAVLEDTGNNEIKKIIKTSTGPINSILLDFSKIDVADSNPVPIESGIYLVKIKTNSAQQIVHQLHLNDKLYNRDHFGVIDLRFDEENSPFSLLNDQGFLKAKIDNTGQKVPHPVFEIRLGNRTSYWRYHKDSPFTNDEIAATSGHLDNPTSHLLIAKQPKGLTATLVPFQNGSTLLLPHPKAPNIRIEQDKIYSDIYINQSNGLLKN</sequence>
<keyword evidence="2" id="KW-1185">Reference proteome</keyword>
<evidence type="ECO:0000313" key="2">
    <source>
        <dbReference type="Proteomes" id="UP000753961"/>
    </source>
</evidence>
<dbReference type="AlphaFoldDB" id="A0A953HVU5"/>
<accession>A0A953HVU5</accession>
<name>A0A953HVU5_9BACT</name>
<proteinExistence type="predicted"/>